<dbReference type="EMBL" id="CP063362">
    <property type="protein sequence ID" value="QRG08494.1"/>
    <property type="molecule type" value="Genomic_DNA"/>
</dbReference>
<keyword evidence="4" id="KW-1185">Reference proteome</keyword>
<gene>
    <name evidence="3" type="ORF">EZH22_09490</name>
</gene>
<dbReference type="SUPFAM" id="SSF50494">
    <property type="entry name" value="Trypsin-like serine proteases"/>
    <property type="match status" value="1"/>
</dbReference>
<organism evidence="3 4">
    <name type="scientific">Xanthobacter dioxanivorans</name>
    <dbReference type="NCBI Taxonomy" id="2528964"/>
    <lineage>
        <taxon>Bacteria</taxon>
        <taxon>Pseudomonadati</taxon>
        <taxon>Pseudomonadota</taxon>
        <taxon>Alphaproteobacteria</taxon>
        <taxon>Hyphomicrobiales</taxon>
        <taxon>Xanthobacteraceae</taxon>
        <taxon>Xanthobacter</taxon>
    </lineage>
</organism>
<name>A0A974PSD8_9HYPH</name>
<feature type="signal peptide" evidence="2">
    <location>
        <begin position="1"/>
        <end position="32"/>
    </location>
</feature>
<dbReference type="PANTHER" id="PTHR43019:SF23">
    <property type="entry name" value="PROTEASE DO-LIKE 5, CHLOROPLASTIC"/>
    <property type="match status" value="1"/>
</dbReference>
<dbReference type="KEGG" id="xdi:EZH22_09490"/>
<evidence type="ECO:0000313" key="4">
    <source>
        <dbReference type="Proteomes" id="UP000596427"/>
    </source>
</evidence>
<dbReference type="InterPro" id="IPR043504">
    <property type="entry name" value="Peptidase_S1_PA_chymotrypsin"/>
</dbReference>
<sequence length="413" mass="42950">MIRRLRDKIPATARALLLAAAGLLASGTGTMAQSLLAMDETLDDVRGWDIGVNTAVSGCLAKARYEDKTTVWFGFGGEDKKLFFGLSNPRWRSVQAGKRYEVVLIATNAGRWNGTFTGGDAGDEKSLVATNLKEDFMVDIGRAGSLDVRFQGKSIARLSLSGSMAALGAVIDCQKTLLARGDTERRAPPPQSRGSEAKGGGSAPEDAKSSGTGFFVSTNGHILTNHHVIDGCKVVQVTRPGSVAEPVQVLARDSINDLALLKAAAGPKSVPALAARTRIGDSIYIYGFPLAGLLASSGNFTVGNVTATSGLNDDSRMVQISAPVQPGNSGGPLMDQYGNIAGVVVSKLNALRLASVTKDLAQNVNFAIKSTVAQTFLDGNGITPPVAAGGAPVLDPATIAETAKGFTVFVECR</sequence>
<dbReference type="RefSeq" id="WP_203195404.1">
    <property type="nucleotide sequence ID" value="NZ_CP063362.1"/>
</dbReference>
<feature type="chain" id="PRO_5037031810" evidence="2">
    <location>
        <begin position="33"/>
        <end position="413"/>
    </location>
</feature>
<dbReference type="PANTHER" id="PTHR43019">
    <property type="entry name" value="SERINE ENDOPROTEASE DEGS"/>
    <property type="match status" value="1"/>
</dbReference>
<accession>A0A974PSD8</accession>
<dbReference type="PRINTS" id="PR00834">
    <property type="entry name" value="PROTEASES2C"/>
</dbReference>
<dbReference type="Gene3D" id="2.40.10.10">
    <property type="entry name" value="Trypsin-like serine proteases"/>
    <property type="match status" value="2"/>
</dbReference>
<dbReference type="InterPro" id="IPR009003">
    <property type="entry name" value="Peptidase_S1_PA"/>
</dbReference>
<evidence type="ECO:0000313" key="3">
    <source>
        <dbReference type="EMBL" id="QRG08494.1"/>
    </source>
</evidence>
<dbReference type="Pfam" id="PF13365">
    <property type="entry name" value="Trypsin_2"/>
    <property type="match status" value="1"/>
</dbReference>
<protein>
    <submittedName>
        <fullName evidence="3">Trypsin-like peptidase domain-containing protein</fullName>
    </submittedName>
</protein>
<dbReference type="GO" id="GO:0006508">
    <property type="term" value="P:proteolysis"/>
    <property type="evidence" value="ECO:0007669"/>
    <property type="project" value="InterPro"/>
</dbReference>
<feature type="region of interest" description="Disordered" evidence="1">
    <location>
        <begin position="180"/>
        <end position="210"/>
    </location>
</feature>
<proteinExistence type="predicted"/>
<dbReference type="AlphaFoldDB" id="A0A974PSD8"/>
<keyword evidence="2" id="KW-0732">Signal</keyword>
<dbReference type="GO" id="GO:0004252">
    <property type="term" value="F:serine-type endopeptidase activity"/>
    <property type="evidence" value="ECO:0007669"/>
    <property type="project" value="InterPro"/>
</dbReference>
<reference evidence="3 4" key="1">
    <citation type="submission" date="2020-10" db="EMBL/GenBank/DDBJ databases">
        <title>Degradation of 1,4-Dioxane by Xanthobacter sp. YN2, via a Novel Group-2 Soluble Di-Iron Monooxygenase.</title>
        <authorList>
            <person name="Ma F."/>
            <person name="Wang Y."/>
            <person name="Yang J."/>
            <person name="Guo H."/>
            <person name="Su D."/>
            <person name="Yu L."/>
        </authorList>
    </citation>
    <scope>NUCLEOTIDE SEQUENCE [LARGE SCALE GENOMIC DNA]</scope>
    <source>
        <strain evidence="3 4">YN2</strain>
    </source>
</reference>
<evidence type="ECO:0000256" key="1">
    <source>
        <dbReference type="SAM" id="MobiDB-lite"/>
    </source>
</evidence>
<dbReference type="Proteomes" id="UP000596427">
    <property type="component" value="Chromosome"/>
</dbReference>
<dbReference type="InterPro" id="IPR001940">
    <property type="entry name" value="Peptidase_S1C"/>
</dbReference>
<evidence type="ECO:0000256" key="2">
    <source>
        <dbReference type="SAM" id="SignalP"/>
    </source>
</evidence>